<keyword evidence="1" id="KW-0808">Transferase</keyword>
<organism evidence="1 2">
    <name type="scientific">Candidatus Syntrophocurvum alkaliphilum</name>
    <dbReference type="NCBI Taxonomy" id="2293317"/>
    <lineage>
        <taxon>Bacteria</taxon>
        <taxon>Bacillati</taxon>
        <taxon>Bacillota</taxon>
        <taxon>Clostridia</taxon>
        <taxon>Eubacteriales</taxon>
        <taxon>Syntrophomonadaceae</taxon>
        <taxon>Candidatus Syntrophocurvum</taxon>
    </lineage>
</organism>
<reference evidence="2" key="1">
    <citation type="journal article" date="2019" name="Microbiology">
        <title>Complete Genome Sequence of an Uncultured Bacterium of the Candidate Phylum Bipolaricaulota.</title>
        <authorList>
            <person name="Kadnikov V.V."/>
            <person name="Mardanov A.V."/>
            <person name="Beletsky A.V."/>
            <person name="Frank Y.A."/>
            <person name="Karnachuk O.V."/>
            <person name="Ravin N.V."/>
        </authorList>
    </citation>
    <scope>NUCLEOTIDE SEQUENCE [LARGE SCALE GENOMIC DNA]</scope>
</reference>
<evidence type="ECO:0000313" key="1">
    <source>
        <dbReference type="EMBL" id="QGT98972.1"/>
    </source>
</evidence>
<dbReference type="PANTHER" id="PTHR35276">
    <property type="entry name" value="S-ADENOSYL-L-METHIONINE-DEPENDENT METHYLTRANSFERASES SUPERFAMILY PROTEIN"/>
    <property type="match status" value="1"/>
</dbReference>
<dbReference type="GO" id="GO:0032259">
    <property type="term" value="P:methylation"/>
    <property type="evidence" value="ECO:0007669"/>
    <property type="project" value="UniProtKB-KW"/>
</dbReference>
<evidence type="ECO:0000313" key="2">
    <source>
        <dbReference type="Proteomes" id="UP000426444"/>
    </source>
</evidence>
<dbReference type="AlphaFoldDB" id="A0A6I6DDV5"/>
<accession>A0A6I6DDV5</accession>
<protein>
    <submittedName>
        <fullName evidence="1">rRNA methylase YtqB</fullName>
    </submittedName>
</protein>
<dbReference type="EMBL" id="CP046457">
    <property type="protein sequence ID" value="QGT98972.1"/>
    <property type="molecule type" value="Genomic_DNA"/>
</dbReference>
<keyword evidence="2" id="KW-1185">Reference proteome</keyword>
<dbReference type="InterPro" id="IPR010719">
    <property type="entry name" value="MnmM_MeTrfase"/>
</dbReference>
<dbReference type="PANTHER" id="PTHR35276:SF1">
    <property type="entry name" value="TRNA (MNM(5)S(2)U34)-METHYLTRANSFERASE, CHLOROPLASTIC"/>
    <property type="match status" value="1"/>
</dbReference>
<gene>
    <name evidence="1" type="ORF">SYNTR_0379</name>
</gene>
<sequence length="190" mass="21119">MMILGRNAVQLSHEIIKQTVKVGDIVVDATCGNGNDTLLLAKLVGNEGKVFAFDIQNAAIENTNLLLQKNNIANRVELINDSHCSITKYLLGDIDIKVCMFNLGYLPGSDKNIITKPDTTIKAINNILPLMKKTSVIPVVAYLGHEGGYAEYIELKNYFTNLEQTNYRVVETAFINQKNNPPRLIIVEKL</sequence>
<name>A0A6I6DDV5_9FIRM</name>
<dbReference type="Pfam" id="PF06962">
    <property type="entry name" value="rRNA_methylase"/>
    <property type="match status" value="1"/>
</dbReference>
<dbReference type="InterPro" id="IPR029063">
    <property type="entry name" value="SAM-dependent_MTases_sf"/>
</dbReference>
<dbReference type="GO" id="GO:0008168">
    <property type="term" value="F:methyltransferase activity"/>
    <property type="evidence" value="ECO:0007669"/>
    <property type="project" value="UniProtKB-KW"/>
</dbReference>
<dbReference type="Gene3D" id="3.40.50.150">
    <property type="entry name" value="Vaccinia Virus protein VP39"/>
    <property type="match status" value="1"/>
</dbReference>
<dbReference type="KEGG" id="salq:SYNTR_0379"/>
<dbReference type="SUPFAM" id="SSF53335">
    <property type="entry name" value="S-adenosyl-L-methionine-dependent methyltransferases"/>
    <property type="match status" value="1"/>
</dbReference>
<dbReference type="RefSeq" id="WP_197079154.1">
    <property type="nucleotide sequence ID" value="NZ_CP046457.1"/>
</dbReference>
<proteinExistence type="predicted"/>
<keyword evidence="1" id="KW-0489">Methyltransferase</keyword>
<dbReference type="Proteomes" id="UP000426444">
    <property type="component" value="Chromosome"/>
</dbReference>